<dbReference type="Proteomes" id="UP000075604">
    <property type="component" value="Unassembled WGS sequence"/>
</dbReference>
<dbReference type="EMBL" id="JELX01004433">
    <property type="protein sequence ID" value="KYF48087.1"/>
    <property type="molecule type" value="Genomic_DNA"/>
</dbReference>
<dbReference type="AlphaFoldDB" id="A0A150P053"/>
<organism evidence="2 3">
    <name type="scientific">Sorangium cellulosum</name>
    <name type="common">Polyangium cellulosum</name>
    <dbReference type="NCBI Taxonomy" id="56"/>
    <lineage>
        <taxon>Bacteria</taxon>
        <taxon>Pseudomonadati</taxon>
        <taxon>Myxococcota</taxon>
        <taxon>Polyangia</taxon>
        <taxon>Polyangiales</taxon>
        <taxon>Polyangiaceae</taxon>
        <taxon>Sorangium</taxon>
    </lineage>
</organism>
<comment type="caution">
    <text evidence="2">The sequence shown here is derived from an EMBL/GenBank/DDBJ whole genome shotgun (WGS) entry which is preliminary data.</text>
</comment>
<sequence>MQFNVLKHYHPMIAIPWFEQHQAVFPPVITPVPKVPHIAGGVPLCWGPWGVLSGKRNDTEVSASGGMMMSQGTDIGPLIPHYNLTPPAPPNSLLVVIIPTSGSKSHFGAHGHVAPKGPIAFACAKVVNFNLNCAGPAWPPLPSGVVPAFNTHTVGVTVGDLVAGALHMFVDGLIQFGLNRLFAWSRVGDFFENVAQRALGPGLRALGYGNVQALVEYGLPGLGRLGRYVGSAAEEFLFNLPGTLVAVGILGSPVGWSPGYTLVGGHGGNAVDAGHGAVQKAVDNYFNSPTVEQHPSHPPASAQPPASAPPANEPPANQPPGQ</sequence>
<evidence type="ECO:0000313" key="3">
    <source>
        <dbReference type="Proteomes" id="UP000075604"/>
    </source>
</evidence>
<accession>A0A150P053</accession>
<proteinExistence type="predicted"/>
<evidence type="ECO:0000313" key="2">
    <source>
        <dbReference type="EMBL" id="KYF48087.1"/>
    </source>
</evidence>
<evidence type="ECO:0000256" key="1">
    <source>
        <dbReference type="SAM" id="MobiDB-lite"/>
    </source>
</evidence>
<feature type="region of interest" description="Disordered" evidence="1">
    <location>
        <begin position="287"/>
        <end position="322"/>
    </location>
</feature>
<name>A0A150P053_SORCE</name>
<gene>
    <name evidence="2" type="ORF">BE04_42455</name>
</gene>
<reference evidence="2 3" key="1">
    <citation type="submission" date="2014-02" db="EMBL/GenBank/DDBJ databases">
        <title>The small core and large imbalanced accessory genome model reveals a collaborative survival strategy of Sorangium cellulosum strains in nature.</title>
        <authorList>
            <person name="Han K."/>
            <person name="Peng R."/>
            <person name="Blom J."/>
            <person name="Li Y.-Z."/>
        </authorList>
    </citation>
    <scope>NUCLEOTIDE SEQUENCE [LARGE SCALE GENOMIC DNA]</scope>
    <source>
        <strain evidence="2 3">So0157-18</strain>
    </source>
</reference>
<protein>
    <submittedName>
        <fullName evidence="2">Uncharacterized protein</fullName>
    </submittedName>
</protein>
<feature type="compositionally biased region" description="Pro residues" evidence="1">
    <location>
        <begin position="296"/>
        <end position="322"/>
    </location>
</feature>